<sequence>MLPEHPVLHAARELAVLHTTLRTALAGESVDIDSARSGLVHEIDRWVSTHMPQPVGAAYLHTESVGMVVERFAQYYLDAQTSLDADTTEPYRHLLWQRLAQLAVAYTDLSFEISAGIRKLPNLSFHPSQDDSNEQEHGNEQPGTHD</sequence>
<evidence type="ECO:0008006" key="4">
    <source>
        <dbReference type="Google" id="ProtNLM"/>
    </source>
</evidence>
<evidence type="ECO:0000256" key="1">
    <source>
        <dbReference type="SAM" id="MobiDB-lite"/>
    </source>
</evidence>
<feature type="region of interest" description="Disordered" evidence="1">
    <location>
        <begin position="124"/>
        <end position="146"/>
    </location>
</feature>
<evidence type="ECO:0000313" key="2">
    <source>
        <dbReference type="EMBL" id="BCK53207.1"/>
    </source>
</evidence>
<gene>
    <name evidence="2" type="ORF">NWFMUON74_09790</name>
</gene>
<dbReference type="Pfam" id="PF14063">
    <property type="entry name" value="DUF4254"/>
    <property type="match status" value="1"/>
</dbReference>
<feature type="compositionally biased region" description="Basic and acidic residues" evidence="1">
    <location>
        <begin position="134"/>
        <end position="146"/>
    </location>
</feature>
<dbReference type="Proteomes" id="UP000516173">
    <property type="component" value="Chromosome"/>
</dbReference>
<accession>A0A7G1KD90</accession>
<dbReference type="KEGG" id="nwl:NWFMUON74_09790"/>
<dbReference type="InterPro" id="IPR025350">
    <property type="entry name" value="DUF4254"/>
</dbReference>
<reference evidence="2 3" key="1">
    <citation type="submission" date="2020-08" db="EMBL/GenBank/DDBJ databases">
        <title>Genome Sequencing of Nocardia wallacei strain FMUON74 and assembly.</title>
        <authorList>
            <person name="Toyokawa M."/>
            <person name="Uesaka K."/>
        </authorList>
    </citation>
    <scope>NUCLEOTIDE SEQUENCE [LARGE SCALE GENOMIC DNA]</scope>
    <source>
        <strain evidence="2 3">FMUON74</strain>
    </source>
</reference>
<proteinExistence type="predicted"/>
<organism evidence="2 3">
    <name type="scientific">Nocardia wallacei</name>
    <dbReference type="NCBI Taxonomy" id="480035"/>
    <lineage>
        <taxon>Bacteria</taxon>
        <taxon>Bacillati</taxon>
        <taxon>Actinomycetota</taxon>
        <taxon>Actinomycetes</taxon>
        <taxon>Mycobacteriales</taxon>
        <taxon>Nocardiaceae</taxon>
        <taxon>Nocardia</taxon>
    </lineage>
</organism>
<dbReference type="AlphaFoldDB" id="A0A7G1KD90"/>
<keyword evidence="3" id="KW-1185">Reference proteome</keyword>
<protein>
    <recommendedName>
        <fullName evidence="4">DUF4254 domain-containing protein</fullName>
    </recommendedName>
</protein>
<evidence type="ECO:0000313" key="3">
    <source>
        <dbReference type="Proteomes" id="UP000516173"/>
    </source>
</evidence>
<name>A0A7G1KD90_9NOCA</name>
<dbReference type="EMBL" id="AP023396">
    <property type="protein sequence ID" value="BCK53207.1"/>
    <property type="molecule type" value="Genomic_DNA"/>
</dbReference>